<feature type="compositionally biased region" description="Low complexity" evidence="2">
    <location>
        <begin position="188"/>
        <end position="201"/>
    </location>
</feature>
<sequence>MSEKKDFHLTVGGLTDREGARAIAKKLFESYKQDSKDELKKNDISPMMVDAYKCMQKGFNPSKADVETYFQVLDRNSDGRVTLQDLEQLAIKYLVGDNSYSQQKMVTTQMGQYSDRQLVSQNSQDNNYLNKYEESQEQSQDPETNTITTTKTIKVQKKQITSTVTSSDGTSKTTQHQEINAIRSDSSNNNNENEQKKNINNNQQKQIKFNQRFSAQVEQKLDVARRLFKKFDTDGSGYITEEEVAPLLTATYKNMGVDYKPGESDIQEWIQMTDQDGDGKVSLEEYESLIVNSLQKAGIQID</sequence>
<dbReference type="OrthoDB" id="191686at2759"/>
<evidence type="ECO:0000256" key="1">
    <source>
        <dbReference type="ARBA" id="ARBA00022837"/>
    </source>
</evidence>
<protein>
    <recommendedName>
        <fullName evidence="3">EF-hand domain-containing protein</fullName>
    </recommendedName>
</protein>
<dbReference type="PROSITE" id="PS50222">
    <property type="entry name" value="EF_HAND_2"/>
    <property type="match status" value="3"/>
</dbReference>
<dbReference type="AlphaFoldDB" id="A0A0V0QKX9"/>
<feature type="region of interest" description="Disordered" evidence="2">
    <location>
        <begin position="160"/>
        <end position="201"/>
    </location>
</feature>
<dbReference type="GO" id="GO:0051480">
    <property type="term" value="P:regulation of cytosolic calcium ion concentration"/>
    <property type="evidence" value="ECO:0007669"/>
    <property type="project" value="TreeGrafter"/>
</dbReference>
<keyword evidence="5" id="KW-1185">Reference proteome</keyword>
<dbReference type="Pfam" id="PF13499">
    <property type="entry name" value="EF-hand_7"/>
    <property type="match status" value="1"/>
</dbReference>
<comment type="caution">
    <text evidence="4">The sequence shown here is derived from an EMBL/GenBank/DDBJ whole genome shotgun (WGS) entry which is preliminary data.</text>
</comment>
<dbReference type="Proteomes" id="UP000054937">
    <property type="component" value="Unassembled WGS sequence"/>
</dbReference>
<dbReference type="PANTHER" id="PTHR19972">
    <property type="entry name" value="CALBINDIN"/>
    <property type="match status" value="1"/>
</dbReference>
<dbReference type="Pfam" id="PF13202">
    <property type="entry name" value="EF-hand_5"/>
    <property type="match status" value="1"/>
</dbReference>
<dbReference type="CDD" id="cd00051">
    <property type="entry name" value="EFh"/>
    <property type="match status" value="1"/>
</dbReference>
<dbReference type="SMART" id="SM00054">
    <property type="entry name" value="EFh"/>
    <property type="match status" value="3"/>
</dbReference>
<proteinExistence type="predicted"/>
<dbReference type="GO" id="GO:0005829">
    <property type="term" value="C:cytosol"/>
    <property type="evidence" value="ECO:0007669"/>
    <property type="project" value="TreeGrafter"/>
</dbReference>
<dbReference type="InterPro" id="IPR051001">
    <property type="entry name" value="Calbindin_Ca-bind"/>
</dbReference>
<dbReference type="InterPro" id="IPR018247">
    <property type="entry name" value="EF_Hand_1_Ca_BS"/>
</dbReference>
<keyword evidence="1" id="KW-0106">Calcium</keyword>
<dbReference type="PROSITE" id="PS00018">
    <property type="entry name" value="EF_HAND_1"/>
    <property type="match status" value="3"/>
</dbReference>
<dbReference type="OMA" id="MITEAYK"/>
<dbReference type="InterPro" id="IPR002048">
    <property type="entry name" value="EF_hand_dom"/>
</dbReference>
<feature type="domain" description="EF-hand" evidence="3">
    <location>
        <begin position="219"/>
        <end position="254"/>
    </location>
</feature>
<evidence type="ECO:0000259" key="3">
    <source>
        <dbReference type="PROSITE" id="PS50222"/>
    </source>
</evidence>
<feature type="domain" description="EF-hand" evidence="3">
    <location>
        <begin position="261"/>
        <end position="296"/>
    </location>
</feature>
<accession>A0A0V0QKX9</accession>
<feature type="compositionally biased region" description="Polar residues" evidence="2">
    <location>
        <begin position="164"/>
        <end position="187"/>
    </location>
</feature>
<reference evidence="4 5" key="1">
    <citation type="journal article" date="2015" name="Sci. Rep.">
        <title>Genome of the facultative scuticociliatosis pathogen Pseudocohnilembus persalinus provides insight into its virulence through horizontal gene transfer.</title>
        <authorList>
            <person name="Xiong J."/>
            <person name="Wang G."/>
            <person name="Cheng J."/>
            <person name="Tian M."/>
            <person name="Pan X."/>
            <person name="Warren A."/>
            <person name="Jiang C."/>
            <person name="Yuan D."/>
            <person name="Miao W."/>
        </authorList>
    </citation>
    <scope>NUCLEOTIDE SEQUENCE [LARGE SCALE GENOMIC DNA]</scope>
    <source>
        <strain evidence="4">36N120E</strain>
    </source>
</reference>
<organism evidence="4 5">
    <name type="scientific">Pseudocohnilembus persalinus</name>
    <name type="common">Ciliate</name>
    <dbReference type="NCBI Taxonomy" id="266149"/>
    <lineage>
        <taxon>Eukaryota</taxon>
        <taxon>Sar</taxon>
        <taxon>Alveolata</taxon>
        <taxon>Ciliophora</taxon>
        <taxon>Intramacronucleata</taxon>
        <taxon>Oligohymenophorea</taxon>
        <taxon>Scuticociliatia</taxon>
        <taxon>Philasterida</taxon>
        <taxon>Pseudocohnilembidae</taxon>
        <taxon>Pseudocohnilembus</taxon>
    </lineage>
</organism>
<dbReference type="InterPro" id="IPR011992">
    <property type="entry name" value="EF-hand-dom_pair"/>
</dbReference>
<gene>
    <name evidence="4" type="ORF">PPERSA_04087</name>
</gene>
<dbReference type="GO" id="GO:0005634">
    <property type="term" value="C:nucleus"/>
    <property type="evidence" value="ECO:0007669"/>
    <property type="project" value="TreeGrafter"/>
</dbReference>
<dbReference type="Gene3D" id="1.10.238.10">
    <property type="entry name" value="EF-hand"/>
    <property type="match status" value="2"/>
</dbReference>
<evidence type="ECO:0000313" key="4">
    <source>
        <dbReference type="EMBL" id="KRX02884.1"/>
    </source>
</evidence>
<evidence type="ECO:0000256" key="2">
    <source>
        <dbReference type="SAM" id="MobiDB-lite"/>
    </source>
</evidence>
<dbReference type="PANTHER" id="PTHR19972:SF10">
    <property type="entry name" value="CALBINDIN-32"/>
    <property type="match status" value="1"/>
</dbReference>
<dbReference type="GO" id="GO:0005509">
    <property type="term" value="F:calcium ion binding"/>
    <property type="evidence" value="ECO:0007669"/>
    <property type="project" value="InterPro"/>
</dbReference>
<evidence type="ECO:0000313" key="5">
    <source>
        <dbReference type="Proteomes" id="UP000054937"/>
    </source>
</evidence>
<dbReference type="EMBL" id="LDAU01000151">
    <property type="protein sequence ID" value="KRX02884.1"/>
    <property type="molecule type" value="Genomic_DNA"/>
</dbReference>
<dbReference type="SUPFAM" id="SSF47473">
    <property type="entry name" value="EF-hand"/>
    <property type="match status" value="1"/>
</dbReference>
<name>A0A0V0QKX9_PSEPJ</name>
<feature type="domain" description="EF-hand" evidence="3">
    <location>
        <begin position="61"/>
        <end position="96"/>
    </location>
</feature>
<dbReference type="InParanoid" id="A0A0V0QKX9"/>